<dbReference type="Proteomes" id="UP001156905">
    <property type="component" value="Unassembled WGS sequence"/>
</dbReference>
<comment type="caution">
    <text evidence="2">The sequence shown here is derived from an EMBL/GenBank/DDBJ whole genome shotgun (WGS) entry which is preliminary data.</text>
</comment>
<accession>A0ABQ6BBS6</accession>
<reference evidence="3" key="1">
    <citation type="journal article" date="2019" name="Int. J. Syst. Evol. Microbiol.">
        <title>The Global Catalogue of Microorganisms (GCM) 10K type strain sequencing project: providing services to taxonomists for standard genome sequencing and annotation.</title>
        <authorList>
            <consortium name="The Broad Institute Genomics Platform"/>
            <consortium name="The Broad Institute Genome Sequencing Center for Infectious Disease"/>
            <person name="Wu L."/>
            <person name="Ma J."/>
        </authorList>
    </citation>
    <scope>NUCLEOTIDE SEQUENCE [LARGE SCALE GENOMIC DNA]</scope>
    <source>
        <strain evidence="3">NBRC 102520</strain>
    </source>
</reference>
<keyword evidence="1" id="KW-0175">Coiled coil</keyword>
<evidence type="ECO:0000313" key="3">
    <source>
        <dbReference type="Proteomes" id="UP001156905"/>
    </source>
</evidence>
<feature type="coiled-coil region" evidence="1">
    <location>
        <begin position="16"/>
        <end position="50"/>
    </location>
</feature>
<evidence type="ECO:0000313" key="2">
    <source>
        <dbReference type="EMBL" id="GLR91233.1"/>
    </source>
</evidence>
<sequence length="86" mass="9785">MTDLVQRLKSERSPLCLEAAREIERAAAMLREAKAEIIRLRDAKRRAMQVADERAKEVVALRMELAKSFGVDAAMISRLSRKSTDR</sequence>
<protein>
    <submittedName>
        <fullName evidence="2">Uncharacterized protein</fullName>
    </submittedName>
</protein>
<gene>
    <name evidence="2" type="ORF">GCM10007857_79500</name>
</gene>
<keyword evidence="3" id="KW-1185">Reference proteome</keyword>
<organism evidence="2 3">
    <name type="scientific">Bradyrhizobium iriomotense</name>
    <dbReference type="NCBI Taxonomy" id="441950"/>
    <lineage>
        <taxon>Bacteria</taxon>
        <taxon>Pseudomonadati</taxon>
        <taxon>Pseudomonadota</taxon>
        <taxon>Alphaproteobacteria</taxon>
        <taxon>Hyphomicrobiales</taxon>
        <taxon>Nitrobacteraceae</taxon>
        <taxon>Bradyrhizobium</taxon>
    </lineage>
</organism>
<proteinExistence type="predicted"/>
<dbReference type="RefSeq" id="WP_284274467.1">
    <property type="nucleotide sequence ID" value="NZ_BSOW01000044.1"/>
</dbReference>
<evidence type="ECO:0000256" key="1">
    <source>
        <dbReference type="SAM" id="Coils"/>
    </source>
</evidence>
<dbReference type="EMBL" id="BSOW01000044">
    <property type="protein sequence ID" value="GLR91233.1"/>
    <property type="molecule type" value="Genomic_DNA"/>
</dbReference>
<name>A0ABQ6BBS6_9BRAD</name>